<organism evidence="1 2">
    <name type="scientific">Cladophialophora bantiana (strain ATCC 10958 / CBS 173.52 / CDC B-1940 / NIH 8579)</name>
    <name type="common">Xylohypha bantiana</name>
    <dbReference type="NCBI Taxonomy" id="1442370"/>
    <lineage>
        <taxon>Eukaryota</taxon>
        <taxon>Fungi</taxon>
        <taxon>Dikarya</taxon>
        <taxon>Ascomycota</taxon>
        <taxon>Pezizomycotina</taxon>
        <taxon>Eurotiomycetes</taxon>
        <taxon>Chaetothyriomycetidae</taxon>
        <taxon>Chaetothyriales</taxon>
        <taxon>Herpotrichiellaceae</taxon>
        <taxon>Cladophialophora</taxon>
    </lineage>
</organism>
<evidence type="ECO:0000313" key="2">
    <source>
        <dbReference type="Proteomes" id="UP000053789"/>
    </source>
</evidence>
<evidence type="ECO:0008006" key="3">
    <source>
        <dbReference type="Google" id="ProtNLM"/>
    </source>
</evidence>
<protein>
    <recommendedName>
        <fullName evidence="3">Glucose-methanol-choline oxidoreductase C-terminal domain-containing protein</fullName>
    </recommendedName>
</protein>
<dbReference type="RefSeq" id="XP_016615785.1">
    <property type="nucleotide sequence ID" value="XM_016767687.1"/>
</dbReference>
<dbReference type="Gene3D" id="3.30.560.10">
    <property type="entry name" value="Glucose Oxidase, domain 3"/>
    <property type="match status" value="1"/>
</dbReference>
<dbReference type="HOGENOM" id="CLU_2037806_0_0_1"/>
<keyword evidence="2" id="KW-1185">Reference proteome</keyword>
<accession>A0A0D2EGE9</accession>
<name>A0A0D2EGE9_CLAB1</name>
<reference evidence="1" key="1">
    <citation type="submission" date="2015-01" db="EMBL/GenBank/DDBJ databases">
        <title>The Genome Sequence of Cladophialophora bantiana CBS 173.52.</title>
        <authorList>
            <consortium name="The Broad Institute Genomics Platform"/>
            <person name="Cuomo C."/>
            <person name="de Hoog S."/>
            <person name="Gorbushina A."/>
            <person name="Stielow B."/>
            <person name="Teixiera M."/>
            <person name="Abouelleil A."/>
            <person name="Chapman S.B."/>
            <person name="Priest M."/>
            <person name="Young S.K."/>
            <person name="Wortman J."/>
            <person name="Nusbaum C."/>
            <person name="Birren B."/>
        </authorList>
    </citation>
    <scope>NUCLEOTIDE SEQUENCE [LARGE SCALE GENOMIC DNA]</scope>
    <source>
        <strain evidence="1">CBS 173.52</strain>
    </source>
</reference>
<gene>
    <name evidence="1" type="ORF">Z519_09968</name>
</gene>
<dbReference type="AlphaFoldDB" id="A0A0D2EGE9"/>
<dbReference type="Proteomes" id="UP000053789">
    <property type="component" value="Unassembled WGS sequence"/>
</dbReference>
<dbReference type="SUPFAM" id="SSF54373">
    <property type="entry name" value="FAD-linked reductases, C-terminal domain"/>
    <property type="match status" value="1"/>
</dbReference>
<proteinExistence type="predicted"/>
<dbReference type="GeneID" id="27702896"/>
<evidence type="ECO:0000313" key="1">
    <source>
        <dbReference type="EMBL" id="KIW89116.1"/>
    </source>
</evidence>
<dbReference type="EMBL" id="KN846996">
    <property type="protein sequence ID" value="KIW89116.1"/>
    <property type="molecule type" value="Genomic_DNA"/>
</dbReference>
<dbReference type="VEuPathDB" id="FungiDB:Z519_09968"/>
<sequence>MGIGIFKSKNVYDSNKFKDLPPKTRRHLLQPTVPSYEITLNAPLSGYFDEPANTPAVSIIYMLLTNSQCRGCVELQSSDRKVPLPFDPKLFSSACDRRVAVGAYRGVPGIIRSPAYAKDTE</sequence>